<feature type="signal peptide" evidence="1">
    <location>
        <begin position="1"/>
        <end position="21"/>
    </location>
</feature>
<reference evidence="2 3" key="1">
    <citation type="submission" date="2018-09" db="EMBL/GenBank/DDBJ databases">
        <authorList>
            <person name="Grouzdev D.S."/>
            <person name="Krutkina M.S."/>
        </authorList>
    </citation>
    <scope>NUCLEOTIDE SEQUENCE [LARGE SCALE GENOMIC DNA]</scope>
    <source>
        <strain evidence="2 3">RmlP001</strain>
    </source>
</reference>
<keyword evidence="3" id="KW-1185">Reference proteome</keyword>
<dbReference type="RefSeq" id="WP_129220258.1">
    <property type="nucleotide sequence ID" value="NZ_QYBC01000013.1"/>
</dbReference>
<comment type="caution">
    <text evidence="2">The sequence shown here is derived from an EMBL/GenBank/DDBJ whole genome shotgun (WGS) entry which is preliminary data.</text>
</comment>
<name>A0A4Q2RB85_9HYPH</name>
<sequence length="92" mass="10244">MRLTVALSLAWLAGAVGTAQAVTHHYTRAERYAGCMFGETIPLMRRGTERERALAIASDRCIAWSEGLSESDIREVDLQLHRAIERSERSGL</sequence>
<accession>A0A4Q2RB85</accession>
<gene>
    <name evidence="2" type="ORF">D3272_16225</name>
</gene>
<evidence type="ECO:0000313" key="3">
    <source>
        <dbReference type="Proteomes" id="UP000289411"/>
    </source>
</evidence>
<evidence type="ECO:0000256" key="1">
    <source>
        <dbReference type="SAM" id="SignalP"/>
    </source>
</evidence>
<reference evidence="2 3" key="2">
    <citation type="submission" date="2019-02" db="EMBL/GenBank/DDBJ databases">
        <title>'Lichenibacterium ramalinii' gen. nov. sp. nov., 'Lichenibacterium minor' gen. nov. sp. nov.</title>
        <authorList>
            <person name="Pankratov T."/>
        </authorList>
    </citation>
    <scope>NUCLEOTIDE SEQUENCE [LARGE SCALE GENOMIC DNA]</scope>
    <source>
        <strain evidence="2 3">RmlP001</strain>
    </source>
</reference>
<proteinExistence type="predicted"/>
<dbReference type="Proteomes" id="UP000289411">
    <property type="component" value="Unassembled WGS sequence"/>
</dbReference>
<dbReference type="AlphaFoldDB" id="A0A4Q2RB85"/>
<organism evidence="2 3">
    <name type="scientific">Lichenibacterium ramalinae</name>
    <dbReference type="NCBI Taxonomy" id="2316527"/>
    <lineage>
        <taxon>Bacteria</taxon>
        <taxon>Pseudomonadati</taxon>
        <taxon>Pseudomonadota</taxon>
        <taxon>Alphaproteobacteria</taxon>
        <taxon>Hyphomicrobiales</taxon>
        <taxon>Lichenihabitantaceae</taxon>
        <taxon>Lichenibacterium</taxon>
    </lineage>
</organism>
<protein>
    <submittedName>
        <fullName evidence="2">Uncharacterized protein</fullName>
    </submittedName>
</protein>
<dbReference type="OrthoDB" id="9863427at2"/>
<evidence type="ECO:0000313" key="2">
    <source>
        <dbReference type="EMBL" id="RYB03690.1"/>
    </source>
</evidence>
<keyword evidence="1" id="KW-0732">Signal</keyword>
<feature type="chain" id="PRO_5020280171" evidence="1">
    <location>
        <begin position="22"/>
        <end position="92"/>
    </location>
</feature>
<dbReference type="EMBL" id="QYBC01000013">
    <property type="protein sequence ID" value="RYB03690.1"/>
    <property type="molecule type" value="Genomic_DNA"/>
</dbReference>